<dbReference type="SUPFAM" id="SSF48179">
    <property type="entry name" value="6-phosphogluconate dehydrogenase C-terminal domain-like"/>
    <property type="match status" value="1"/>
</dbReference>
<keyword evidence="3" id="KW-0520">NAD</keyword>
<dbReference type="InterPro" id="IPR036220">
    <property type="entry name" value="UDP-Glc/GDP-Man_DH_C_sf"/>
</dbReference>
<keyword evidence="2" id="KW-0560">Oxidoreductase</keyword>
<dbReference type="PANTHER" id="PTHR43491">
    <property type="entry name" value="UDP-N-ACETYL-D-MANNOSAMINE DEHYDROGENASE"/>
    <property type="match status" value="1"/>
</dbReference>
<dbReference type="InterPro" id="IPR017476">
    <property type="entry name" value="UDP-Glc/GDP-Man"/>
</dbReference>
<evidence type="ECO:0000313" key="7">
    <source>
        <dbReference type="Proteomes" id="UP000660070"/>
    </source>
</evidence>
<dbReference type="SMART" id="SM00984">
    <property type="entry name" value="UDPG_MGDP_dh_C"/>
    <property type="match status" value="1"/>
</dbReference>
<dbReference type="NCBIfam" id="TIGR03026">
    <property type="entry name" value="NDP-sugDHase"/>
    <property type="match status" value="1"/>
</dbReference>
<feature type="domain" description="UDP-glucose/GDP-mannose dehydrogenase C-terminal" evidence="5">
    <location>
        <begin position="323"/>
        <end position="445"/>
    </location>
</feature>
<dbReference type="Pfam" id="PF00984">
    <property type="entry name" value="UDPG_MGDP_dh"/>
    <property type="match status" value="1"/>
</dbReference>
<dbReference type="Gene3D" id="3.40.50.720">
    <property type="entry name" value="NAD(P)-binding Rossmann-like Domain"/>
    <property type="match status" value="2"/>
</dbReference>
<dbReference type="Proteomes" id="UP000660070">
    <property type="component" value="Unassembled WGS sequence"/>
</dbReference>
<sequence>MKQKIAIIGLGYVGLPLARLFATKYQVVGFDIDSKRIAELNSGTDKTLEVEDEILQAVLVSDFKAAEKGLICSSTLKDIADCNFYIITVPTPVDKNNRPDLTPLQKASQAVGKVLKKGDIVIYESTVYPGVTEEECVPILAESSGLTFNKDFFAGYSPERINPGDREKTVEKIMKVTSGSTPEVGKIVDDLYRSIILAGTHMAPTIKVAEASKVIENAQRDINIAFVNELAKIFSLMDIDTHEVLKAAGTKWNFLPFKPGLVGGHCIGVDPFYLAQKAQEIGYYSELILAARRLNDSMGSFIASRVVKLMIKKGIQVNGASILMLGITFKENCPDIRNTKVVDVIRSLEDYDIKVTIYDPWANPADIKQEYGLDSLTELNEHMNENTPEREEPVDSRVHKFTSSQPPKFDAIVLAVAHDQFLELDLESLKKEIAIVYDVKGMLQNADARL</sequence>
<dbReference type="InterPro" id="IPR001732">
    <property type="entry name" value="UDP-Glc/GDP-Man_DH_N"/>
</dbReference>
<dbReference type="SUPFAM" id="SSF52413">
    <property type="entry name" value="UDP-glucose/GDP-mannose dehydrogenase C-terminal domain"/>
    <property type="match status" value="1"/>
</dbReference>
<evidence type="ECO:0000313" key="6">
    <source>
        <dbReference type="EMBL" id="MBF8457270.1"/>
    </source>
</evidence>
<dbReference type="InterPro" id="IPR008927">
    <property type="entry name" value="6-PGluconate_DH-like_C_sf"/>
</dbReference>
<dbReference type="RefSeq" id="WP_196079779.1">
    <property type="nucleotide sequence ID" value="NZ_JADPVI010000002.1"/>
</dbReference>
<dbReference type="InterPro" id="IPR036291">
    <property type="entry name" value="NAD(P)-bd_dom_sf"/>
</dbReference>
<evidence type="ECO:0000256" key="3">
    <source>
        <dbReference type="ARBA" id="ARBA00023027"/>
    </source>
</evidence>
<comment type="caution">
    <text evidence="6">The sequence shown here is derived from an EMBL/GenBank/DDBJ whole genome shotgun (WGS) entry which is preliminary data.</text>
</comment>
<name>A0ABS0FC21_9FLAO</name>
<comment type="similarity">
    <text evidence="1 4">Belongs to the UDP-glucose/GDP-mannose dehydrogenase family.</text>
</comment>
<evidence type="ECO:0000256" key="4">
    <source>
        <dbReference type="PIRNR" id="PIRNR000124"/>
    </source>
</evidence>
<proteinExistence type="inferred from homology"/>
<dbReference type="Pfam" id="PF03721">
    <property type="entry name" value="UDPG_MGDP_dh_N"/>
    <property type="match status" value="1"/>
</dbReference>
<dbReference type="PIRSF" id="PIRSF000124">
    <property type="entry name" value="UDPglc_GDPman_dh"/>
    <property type="match status" value="1"/>
</dbReference>
<dbReference type="InterPro" id="IPR028359">
    <property type="entry name" value="UDP_ManNAc/GlcNAc_DH"/>
</dbReference>
<dbReference type="EMBL" id="JADPVI010000002">
    <property type="protein sequence ID" value="MBF8457270.1"/>
    <property type="molecule type" value="Genomic_DNA"/>
</dbReference>
<evidence type="ECO:0000256" key="2">
    <source>
        <dbReference type="ARBA" id="ARBA00023002"/>
    </source>
</evidence>
<evidence type="ECO:0000259" key="5">
    <source>
        <dbReference type="SMART" id="SM00984"/>
    </source>
</evidence>
<dbReference type="InterPro" id="IPR014026">
    <property type="entry name" value="UDP-Glc/GDP-Man_DH_dimer"/>
</dbReference>
<dbReference type="SUPFAM" id="SSF51735">
    <property type="entry name" value="NAD(P)-binding Rossmann-fold domains"/>
    <property type="match status" value="1"/>
</dbReference>
<evidence type="ECO:0000256" key="1">
    <source>
        <dbReference type="ARBA" id="ARBA00006601"/>
    </source>
</evidence>
<gene>
    <name evidence="6" type="ORF">IV494_08745</name>
</gene>
<reference evidence="6 7" key="1">
    <citation type="submission" date="2020-11" db="EMBL/GenBank/DDBJ databases">
        <title>Kaistella gelatinilytica sp. nov., a flavobacterium isolated from Antarctic Soil.</title>
        <authorList>
            <person name="Li J."/>
        </authorList>
    </citation>
    <scope>NUCLEOTIDE SEQUENCE [LARGE SCALE GENOMIC DNA]</scope>
    <source>
        <strain evidence="6 7">G5-32</strain>
    </source>
</reference>
<protein>
    <submittedName>
        <fullName evidence="6">Nucleotide sugar dehydrogenase</fullName>
    </submittedName>
</protein>
<keyword evidence="7" id="KW-1185">Reference proteome</keyword>
<dbReference type="InterPro" id="IPR014027">
    <property type="entry name" value="UDP-Glc/GDP-Man_DH_C"/>
</dbReference>
<dbReference type="PIRSF" id="PIRSF500136">
    <property type="entry name" value="UDP_ManNAc_DH"/>
    <property type="match status" value="1"/>
</dbReference>
<dbReference type="PANTHER" id="PTHR43491:SF2">
    <property type="entry name" value="UDP-N-ACETYL-D-MANNOSAMINE DEHYDROGENASE"/>
    <property type="match status" value="1"/>
</dbReference>
<organism evidence="6 7">
    <name type="scientific">Kaistella gelatinilytica</name>
    <dbReference type="NCBI Taxonomy" id="2787636"/>
    <lineage>
        <taxon>Bacteria</taxon>
        <taxon>Pseudomonadati</taxon>
        <taxon>Bacteroidota</taxon>
        <taxon>Flavobacteriia</taxon>
        <taxon>Flavobacteriales</taxon>
        <taxon>Weeksellaceae</taxon>
        <taxon>Chryseobacterium group</taxon>
        <taxon>Kaistella</taxon>
    </lineage>
</organism>
<accession>A0ABS0FC21</accession>
<dbReference type="Pfam" id="PF03720">
    <property type="entry name" value="UDPG_MGDP_dh_C"/>
    <property type="match status" value="1"/>
</dbReference>